<dbReference type="Proteomes" id="UP000198238">
    <property type="component" value="Chromosome"/>
</dbReference>
<organism evidence="1 2">
    <name type="scientific">Neisseria chenwenguii</name>
    <dbReference type="NCBI Taxonomy" id="1853278"/>
    <lineage>
        <taxon>Bacteria</taxon>
        <taxon>Pseudomonadati</taxon>
        <taxon>Pseudomonadota</taxon>
        <taxon>Betaproteobacteria</taxon>
        <taxon>Neisseriales</taxon>
        <taxon>Neisseriaceae</taxon>
        <taxon>Neisseria</taxon>
    </lineage>
</organism>
<accession>A0A220S2H4</accession>
<gene>
    <name evidence="1" type="ORF">BG910_06215</name>
</gene>
<evidence type="ECO:0000313" key="1">
    <source>
        <dbReference type="EMBL" id="ASK27385.1"/>
    </source>
</evidence>
<sequence length="313" mass="32959">MALHLTAVLFAALTAYALISALYVFISGRLKTRAAARLLAVAAAACCVGLPLYFIGNWAGDRAVSGGMGAGLLKQAASVLEQLHTLLPQNAEQYLPESAEHLRAMAAEALHLHAAQIQAGGMDALRLFGHIIAGLVIGAIAAVQAPPERAVSDKPLVRAASQGFGRLYHSFIQVFGAQLKISALNTALTAVYLLGILPLIGKPLPLTGALLALTFAAGLLPVVGNLISNTFIVLLSLSHGLTLTLLSLSWLVGIHKLEYFFNAHIIGHKIKAAAWELLTVMIAMEAASGLPGLICAPVMYAQLKSIWAERAWV</sequence>
<name>A0A220S2H4_9NEIS</name>
<protein>
    <submittedName>
        <fullName evidence="1">Uncharacterized protein</fullName>
    </submittedName>
</protein>
<proteinExistence type="predicted"/>
<evidence type="ECO:0000313" key="2">
    <source>
        <dbReference type="Proteomes" id="UP000198238"/>
    </source>
</evidence>
<dbReference type="KEGG" id="nei:BG910_06215"/>
<reference evidence="1 2" key="1">
    <citation type="submission" date="2017-06" db="EMBL/GenBank/DDBJ databases">
        <title>Neisseria chenwenguii sp. nov., isolated from the intestinal contents of Tibetan Plateau Pika in Yushu, Qinghai Province, China.</title>
        <authorList>
            <person name="Zhang G."/>
        </authorList>
    </citation>
    <scope>NUCLEOTIDE SEQUENCE [LARGE SCALE GENOMIC DNA]</scope>
    <source>
        <strain evidence="1 2">10023</strain>
    </source>
</reference>
<dbReference type="AlphaFoldDB" id="A0A220S2H4"/>
<dbReference type="EMBL" id="CP022278">
    <property type="protein sequence ID" value="ASK27385.1"/>
    <property type="molecule type" value="Genomic_DNA"/>
</dbReference>
<keyword evidence="2" id="KW-1185">Reference proteome</keyword>